<dbReference type="AlphaFoldDB" id="A0A0K6SBI3"/>
<protein>
    <submittedName>
        <fullName evidence="3">Uncharacterized protein</fullName>
    </submittedName>
</protein>
<keyword evidence="2" id="KW-0732">Signal</keyword>
<dbReference type="PANTHER" id="PTHR16128:SF5">
    <property type="entry name" value="FAD_NAD(P)-BINDING OXIDOREDUCTASE FAMILY PROTEIN"/>
    <property type="match status" value="1"/>
</dbReference>
<feature type="chain" id="PRO_5012452598" evidence="2">
    <location>
        <begin position="16"/>
        <end position="525"/>
    </location>
</feature>
<sequence>MSFAVLLCALQFSEQATDLGEHRAWFSVHYQTVTMRWAVLGGTFSGMSLSRLAGKHPGVARVDLFVNLFDPARSVHTPHPLCEYAPPLLEVPANAAESLQVTVQKWVQSGRVKERKGPSAVARVLSNGMRTPLPPVDGTSRLYAKGGVIPLLQSSCANMASSSNGKIQNLPHQLASLERNAVDGTWLLVDIFDGRHGPYNRVLLTHDALVRAARRASVKQLLESALPYTQDVVGAMARAQTCSAFAVCVYAPPPISLNADALVVEGTPELRVASRTEPADGDGRGLRVPRAGKRQEGGRGEGEFIVAVATTEWSQRMRPTPSGRWDKERVGGGVIAALAGVIGCRAEDLRPVIPTFAWQGASCRTRVRDGPPCIYDARIGLGVCGNIFGGLGLGGAASSAEALFSSCVSMNGGEMTVLPGEGSWELAVPPPGAFDLCALDLECLGVGRAGQPDDGLDHTWPAAVSIARGKDVRAADSMAKYRSRNVLEADRRRAGGEVDGRREESGQRRRGGRGNYRGGYRGGKR</sequence>
<name>A0A0K6SBI3_9ALVE</name>
<dbReference type="InterPro" id="IPR036188">
    <property type="entry name" value="FAD/NAD-bd_sf"/>
</dbReference>
<organism evidence="3">
    <name type="scientific">Chromera velia CCMP2878</name>
    <dbReference type="NCBI Taxonomy" id="1169474"/>
    <lineage>
        <taxon>Eukaryota</taxon>
        <taxon>Sar</taxon>
        <taxon>Alveolata</taxon>
        <taxon>Colpodellida</taxon>
        <taxon>Chromeraceae</taxon>
        <taxon>Chromera</taxon>
    </lineage>
</organism>
<gene>
    <name evidence="3" type="ORF">Cvel_13526.t2.CR1</name>
</gene>
<dbReference type="EMBL" id="CDMZ01005874">
    <property type="protein sequence ID" value="CUC10930.1"/>
    <property type="molecule type" value="Genomic_DNA"/>
</dbReference>
<evidence type="ECO:0000313" key="3">
    <source>
        <dbReference type="EMBL" id="CUC10930.1"/>
    </source>
</evidence>
<dbReference type="Gene3D" id="3.50.50.60">
    <property type="entry name" value="FAD/NAD(P)-binding domain"/>
    <property type="match status" value="1"/>
</dbReference>
<reference evidence="3" key="1">
    <citation type="submission" date="2014-11" db="EMBL/GenBank/DDBJ databases">
        <title>Molecular phylogeny of cliff fern family Woodsiaceae with morphological implications.</title>
        <authorList>
            <person name="Shao Y.-Z."/>
            <person name="Wei R."/>
            <person name="Zhang X.-C."/>
        </authorList>
    </citation>
    <scope>NUCLEOTIDE SEQUENCE</scope>
</reference>
<accession>A0A0K6SBI3</accession>
<dbReference type="VEuPathDB" id="CryptoDB:Cvel_13526"/>
<dbReference type="PANTHER" id="PTHR16128">
    <property type="entry name" value="FAD/NAD(P)-BINDING OXIDOREDUCTASE FAMILY PROTEIN"/>
    <property type="match status" value="1"/>
</dbReference>
<feature type="signal peptide" evidence="2">
    <location>
        <begin position="1"/>
        <end position="15"/>
    </location>
</feature>
<feature type="compositionally biased region" description="Gly residues" evidence="1">
    <location>
        <begin position="513"/>
        <end position="525"/>
    </location>
</feature>
<evidence type="ECO:0000256" key="1">
    <source>
        <dbReference type="SAM" id="MobiDB-lite"/>
    </source>
</evidence>
<evidence type="ECO:0000256" key="2">
    <source>
        <dbReference type="SAM" id="SignalP"/>
    </source>
</evidence>
<proteinExistence type="predicted"/>
<feature type="region of interest" description="Disordered" evidence="1">
    <location>
        <begin position="274"/>
        <end position="299"/>
    </location>
</feature>
<feature type="compositionally biased region" description="Basic and acidic residues" evidence="1">
    <location>
        <begin position="274"/>
        <end position="285"/>
    </location>
</feature>
<feature type="region of interest" description="Disordered" evidence="1">
    <location>
        <begin position="489"/>
        <end position="525"/>
    </location>
</feature>
<feature type="compositionally biased region" description="Basic and acidic residues" evidence="1">
    <location>
        <begin position="489"/>
        <end position="507"/>
    </location>
</feature>
<dbReference type="Gene3D" id="3.90.660.10">
    <property type="match status" value="1"/>
</dbReference>